<keyword evidence="2" id="KW-1185">Reference proteome</keyword>
<accession>A0ABZ2CV35</accession>
<name>A0ABZ2CV35_9BACI</name>
<dbReference type="EMBL" id="CP144921">
    <property type="protein sequence ID" value="WWA30346.1"/>
    <property type="molecule type" value="Genomic_DNA"/>
</dbReference>
<proteinExistence type="predicted"/>
<sequence>MSITWISSHNTAAYITLDSQGRIYVSADARRIIKLPDKTGFFLTMGYDLEAQRLIVAKPEDVSADVEPFKFDNRAYCKRAAAILKGANLDKHAPPIRFYMIGDGEASKQAHLAYPPGTYAFALRD</sequence>
<dbReference type="Proteomes" id="UP001341136">
    <property type="component" value="Chromosome"/>
</dbReference>
<reference evidence="1 2" key="1">
    <citation type="submission" date="2024-01" db="EMBL/GenBank/DDBJ databases">
        <title>Culturomics analysis of mouse respiratory tract.</title>
        <authorList>
            <person name="Phillips A.M."/>
            <person name="Collette N.M."/>
            <person name="Mageeney C.M."/>
            <person name="Sinha A."/>
            <person name="Hern K.E."/>
            <person name="Arkin A.P."/>
            <person name="Williams K.P."/>
            <person name="Branda S."/>
        </authorList>
    </citation>
    <scope>NUCLEOTIDE SEQUENCE [LARGE SCALE GENOMIC DNA]</scope>
    <source>
        <strain evidence="1 2">CP20</strain>
    </source>
</reference>
<evidence type="ECO:0000313" key="1">
    <source>
        <dbReference type="EMBL" id="WWA30346.1"/>
    </source>
</evidence>
<organism evidence="1 2">
    <name type="scientific">Shouchella rhizosphaerae</name>
    <dbReference type="NCBI Taxonomy" id="866786"/>
    <lineage>
        <taxon>Bacteria</taxon>
        <taxon>Bacillati</taxon>
        <taxon>Bacillota</taxon>
        <taxon>Bacilli</taxon>
        <taxon>Bacillales</taxon>
        <taxon>Bacillaceae</taxon>
        <taxon>Shouchella</taxon>
    </lineage>
</organism>
<dbReference type="RefSeq" id="WP_338465102.1">
    <property type="nucleotide sequence ID" value="NZ_CP144921.1"/>
</dbReference>
<protein>
    <submittedName>
        <fullName evidence="1">Uncharacterized protein</fullName>
    </submittedName>
</protein>
<gene>
    <name evidence="1" type="ORF">V5G21_00690</name>
</gene>
<evidence type="ECO:0000313" key="2">
    <source>
        <dbReference type="Proteomes" id="UP001341136"/>
    </source>
</evidence>